<feature type="transmembrane region" description="Helical" evidence="1">
    <location>
        <begin position="23"/>
        <end position="42"/>
    </location>
</feature>
<dbReference type="Pfam" id="PF09353">
    <property type="entry name" value="DUF1995"/>
    <property type="match status" value="1"/>
</dbReference>
<name>A0A7S1JF29_9EUGL</name>
<dbReference type="PANTHER" id="PTHR35509:SF4">
    <property type="entry name" value="DUF1995 DOMAIN-CONTAINING PROTEIN"/>
    <property type="match status" value="1"/>
</dbReference>
<proteinExistence type="predicted"/>
<feature type="transmembrane region" description="Helical" evidence="1">
    <location>
        <begin position="113"/>
        <end position="135"/>
    </location>
</feature>
<organism evidence="3">
    <name type="scientific">Eutreptiella gymnastica</name>
    <dbReference type="NCBI Taxonomy" id="73025"/>
    <lineage>
        <taxon>Eukaryota</taxon>
        <taxon>Discoba</taxon>
        <taxon>Euglenozoa</taxon>
        <taxon>Euglenida</taxon>
        <taxon>Spirocuta</taxon>
        <taxon>Euglenophyceae</taxon>
        <taxon>Eutreptiales</taxon>
        <taxon>Eutreptiaceae</taxon>
        <taxon>Eutreptiella</taxon>
    </lineage>
</organism>
<dbReference type="PANTHER" id="PTHR35509">
    <property type="entry name" value="DOMAIN PROTEIN, PUTATIVE (DUF1995)-RELATED"/>
    <property type="match status" value="1"/>
</dbReference>
<evidence type="ECO:0000313" key="3">
    <source>
        <dbReference type="EMBL" id="CAD9041991.1"/>
    </source>
</evidence>
<sequence length="422" mass="45104">MTPNTHYGPPLGAGHPSAPTRPVSYTLALGIGVAVGCGVLLLGRGVTSTNLHTPTVVATPGVGTAVAPVPHPLSTIAASPATHFARASTSTAAAIPASPSASRPAPPLAAPTFVPAVWMVCVMGFAMGSALMHWATTSKRVQPAPLAMVATTSEVDAAADKPPQEKFLPITEGVLPLPRGPEAIAAQCLTATLNAYRDGVLRQRHELLLPLIGATDLDDWPGGVRQQFKAMQPMMEQVLKGAKEEPGLEGPLKGSILDMADAIGCWEGDKIGAVVFPTAETLPKLKEIVKAGKLCMMVNSQWQGGQIVSDFGWGPFRKANEEFVDSFEWVYYCRQVRINGDTTIVQRSYPGKWQVHVLNAKGERPCVSVEDERPSYSRLEEICRGVPGSMSSMSLGERLVAEWNFNIDSMQEVQNYDKDGKK</sequence>
<keyword evidence="1" id="KW-0472">Membrane</keyword>
<evidence type="ECO:0000259" key="2">
    <source>
        <dbReference type="Pfam" id="PF09353"/>
    </source>
</evidence>
<dbReference type="AlphaFoldDB" id="A0A7S1JF29"/>
<accession>A0A7S1JF29</accession>
<feature type="domain" description="DUF1995" evidence="2">
    <location>
        <begin position="178"/>
        <end position="381"/>
    </location>
</feature>
<reference evidence="3" key="1">
    <citation type="submission" date="2021-01" db="EMBL/GenBank/DDBJ databases">
        <authorList>
            <person name="Corre E."/>
            <person name="Pelletier E."/>
            <person name="Niang G."/>
            <person name="Scheremetjew M."/>
            <person name="Finn R."/>
            <person name="Kale V."/>
            <person name="Holt S."/>
            <person name="Cochrane G."/>
            <person name="Meng A."/>
            <person name="Brown T."/>
            <person name="Cohen L."/>
        </authorList>
    </citation>
    <scope>NUCLEOTIDE SEQUENCE</scope>
    <source>
        <strain evidence="3">NIES-381</strain>
    </source>
</reference>
<evidence type="ECO:0000256" key="1">
    <source>
        <dbReference type="SAM" id="Phobius"/>
    </source>
</evidence>
<gene>
    <name evidence="3" type="ORF">EGYM00392_LOCUS53168</name>
</gene>
<keyword evidence="1" id="KW-1133">Transmembrane helix</keyword>
<dbReference type="InterPro" id="IPR018962">
    <property type="entry name" value="DUF1995"/>
</dbReference>
<dbReference type="EMBL" id="HBGA01145321">
    <property type="protein sequence ID" value="CAD9041991.1"/>
    <property type="molecule type" value="Transcribed_RNA"/>
</dbReference>
<protein>
    <recommendedName>
        <fullName evidence="2">DUF1995 domain-containing protein</fullName>
    </recommendedName>
</protein>
<keyword evidence="1" id="KW-0812">Transmembrane</keyword>
<dbReference type="InterPro" id="IPR053021">
    <property type="entry name" value="Chloroplast_ADK"/>
</dbReference>